<dbReference type="STRING" id="1121306.SAMN02745196_02323"/>
<dbReference type="InterPro" id="IPR011202">
    <property type="entry name" value="UCP014677"/>
</dbReference>
<name>A0A1M5XMM7_9CLOT</name>
<keyword evidence="2" id="KW-1185">Reference proteome</keyword>
<evidence type="ECO:0000313" key="2">
    <source>
        <dbReference type="Proteomes" id="UP000184526"/>
    </source>
</evidence>
<gene>
    <name evidence="1" type="ORF">SAMN02745196_02323</name>
</gene>
<dbReference type="RefSeq" id="WP_084666284.1">
    <property type="nucleotide sequence ID" value="NZ_FQXP01000009.1"/>
</dbReference>
<protein>
    <submittedName>
        <fullName evidence="1">SIR2-like domain-containing protein</fullName>
    </submittedName>
</protein>
<evidence type="ECO:0000313" key="1">
    <source>
        <dbReference type="EMBL" id="SHI01080.1"/>
    </source>
</evidence>
<dbReference type="OrthoDB" id="78172at2"/>
<dbReference type="Pfam" id="PF13289">
    <property type="entry name" value="SIR2_2"/>
    <property type="match status" value="1"/>
</dbReference>
<reference evidence="1 2" key="1">
    <citation type="submission" date="2016-11" db="EMBL/GenBank/DDBJ databases">
        <authorList>
            <person name="Jaros S."/>
            <person name="Januszkiewicz K."/>
            <person name="Wedrychowicz H."/>
        </authorList>
    </citation>
    <scope>NUCLEOTIDE SEQUENCE [LARGE SCALE GENOMIC DNA]</scope>
    <source>
        <strain evidence="1 2">DSM 3089</strain>
    </source>
</reference>
<dbReference type="EMBL" id="FQXP01000009">
    <property type="protein sequence ID" value="SHI01080.1"/>
    <property type="molecule type" value="Genomic_DNA"/>
</dbReference>
<dbReference type="Proteomes" id="UP000184526">
    <property type="component" value="Unassembled WGS sequence"/>
</dbReference>
<sequence>MEKSILDILIEKNEFPVIFIGSGISKRYLTGYPSWEELLEELWNKTKNKNFFGHLNKIREKLKQEGVTDDGELDFLVNTLVATEVESKVNEKFYDEKIEIEGLSQKEAYKQSISPFKKLLANRFSKYQIRENYNNESVEFKNMLMKAQIILTTNYDTFIEDEYNSQSKYGIKKYIGQQGFFKQTIGYAELYKIHGCTTEASTLIINDDDYKRFDKDSVLISAKIISMLLHSPIIFLGYSLTDRNIRKIIKDFTGSLNEEERVELEKRLIVVQWEDGISEIKEEIVIDKDLGCRLTVVKTDNFLKVYKKLSTINQGVAPSEVRRYQHVIKQLIVERGRVGELNSMLVSPSELDDIEKVIGNKNIVVAIGDSKIIFNMPNVVEYIYDYISDENEQNIDTILRFIASQQGKSILPILRYVNDENIDRSNLHETEKRKLRDRLRKQGNLRVQMESLLYKAEYDSIEKIIRESFAKYKEYSLIAYNFDKIGTEKIKDYILEEIKKSKDNGEITVETNLRRLSLIYDLKKNKK</sequence>
<dbReference type="PIRSF" id="PIRSF014677">
    <property type="entry name" value="UCP014677"/>
    <property type="match status" value="1"/>
</dbReference>
<proteinExistence type="predicted"/>
<dbReference type="AlphaFoldDB" id="A0A1M5XMM7"/>
<organism evidence="1 2">
    <name type="scientific">Clostridium collagenovorans DSM 3089</name>
    <dbReference type="NCBI Taxonomy" id="1121306"/>
    <lineage>
        <taxon>Bacteria</taxon>
        <taxon>Bacillati</taxon>
        <taxon>Bacillota</taxon>
        <taxon>Clostridia</taxon>
        <taxon>Eubacteriales</taxon>
        <taxon>Clostridiaceae</taxon>
        <taxon>Clostridium</taxon>
    </lineage>
</organism>
<accession>A0A1M5XMM7</accession>